<accession>A0A6J6RJQ5</accession>
<proteinExistence type="predicted"/>
<feature type="region of interest" description="Disordered" evidence="1">
    <location>
        <begin position="1"/>
        <end position="39"/>
    </location>
</feature>
<feature type="compositionally biased region" description="Basic and acidic residues" evidence="1">
    <location>
        <begin position="464"/>
        <end position="484"/>
    </location>
</feature>
<feature type="region of interest" description="Disordered" evidence="1">
    <location>
        <begin position="409"/>
        <end position="445"/>
    </location>
</feature>
<reference evidence="2" key="1">
    <citation type="submission" date="2020-05" db="EMBL/GenBank/DDBJ databases">
        <authorList>
            <person name="Chiriac C."/>
            <person name="Salcher M."/>
            <person name="Ghai R."/>
            <person name="Kavagutti S V."/>
        </authorList>
    </citation>
    <scope>NUCLEOTIDE SEQUENCE</scope>
</reference>
<name>A0A6J6RJQ5_9ZZZZ</name>
<protein>
    <submittedName>
        <fullName evidence="2">Unannotated protein</fullName>
    </submittedName>
</protein>
<feature type="compositionally biased region" description="Basic and acidic residues" evidence="1">
    <location>
        <begin position="434"/>
        <end position="445"/>
    </location>
</feature>
<evidence type="ECO:0000256" key="1">
    <source>
        <dbReference type="SAM" id="MobiDB-lite"/>
    </source>
</evidence>
<gene>
    <name evidence="2" type="ORF">UFOPK2579_02144</name>
</gene>
<dbReference type="EMBL" id="CAEZXR010000296">
    <property type="protein sequence ID" value="CAB4723496.1"/>
    <property type="molecule type" value="Genomic_DNA"/>
</dbReference>
<feature type="region of interest" description="Disordered" evidence="1">
    <location>
        <begin position="464"/>
        <end position="530"/>
    </location>
</feature>
<organism evidence="2">
    <name type="scientific">freshwater metagenome</name>
    <dbReference type="NCBI Taxonomy" id="449393"/>
    <lineage>
        <taxon>unclassified sequences</taxon>
        <taxon>metagenomes</taxon>
        <taxon>ecological metagenomes</taxon>
    </lineage>
</organism>
<sequence>MQVGDGRAGAHRPRRHLEGVGQRRGRAEAQAGCDPTVATHPDDVAHVVHRVRRPVPHVERVHPVVGVRGAVEVDVPGVVGELLLVLLTDDRRIGRLGEDLLVEIDVRRVVQLVEALVERVVEDHRSSAPHHRVVAVGVEVVAQPHAGREDRVHRAVDVVGPEVGHPHHQHVGVAVDLHELLAVHLLQRALVDGLDLAGVDAGQAVGRPQVVEELVPQPVGSQRQTTSHRQHRGLVAHRPLPLALHQEVVGLGEDVVVEGGLDLEDLDVLLDHPPDPPRRVVHRRLLVVHERPGGHHRGGVVVVAQRAVRRQPDADRLVAAVHRDEVDVHVDEQVGLGGPLADLDVLALVGRAQVGEVVAVLGVEVVELALRVEGAEDPLPHDVLQLRGGHPPVQRVGRDDLDVVDAGRRGQGQHLLDDPLADVGSAHRRQRQRQVVEGDREPHPGEEQLRQRVGVRRVQQRVEDRALDVGDRGQRLRRVDHPGAEGEGLEPEAESLVDDQGRGPVVDLEDESGTTHAVHLIGSSWGRRPP</sequence>
<dbReference type="AlphaFoldDB" id="A0A6J6RJQ5"/>
<feature type="compositionally biased region" description="Acidic residues" evidence="1">
    <location>
        <begin position="487"/>
        <end position="497"/>
    </location>
</feature>
<evidence type="ECO:0000313" key="2">
    <source>
        <dbReference type="EMBL" id="CAB4723496.1"/>
    </source>
</evidence>